<sequence>SSVNGCLRNTYLRNKYFQENFNIVSPKRINLGFGNNHKECDYHYIPVLETLTVLLKNFDIQQFCLNSQNYYDNSILSDIQSGSVIKNNNFFNNNKNALQIILYQDAFVVCNPLGA</sequence>
<reference evidence="1" key="1">
    <citation type="journal article" date="2011" name="Proc. Natl. Acad. Sci. U.S.A.">
        <title>The genome of the fire ant Solenopsis invicta.</title>
        <authorList>
            <person name="Wurm Y."/>
            <person name="Wang J."/>
            <person name="Riba-Grognuz O."/>
            <person name="Corona M."/>
            <person name="Nygaard S."/>
            <person name="Hunt B.G."/>
            <person name="Ingram K.K."/>
            <person name="Falquet L."/>
            <person name="Nipitwattanaphon M."/>
            <person name="Gotzek D."/>
            <person name="Dijkstra M.B."/>
            <person name="Oettler J."/>
            <person name="Comtesse F."/>
            <person name="Shih C.J."/>
            <person name="Wu W.J."/>
            <person name="Yang C.C."/>
            <person name="Thomas J."/>
            <person name="Beaudoing E."/>
            <person name="Pradervand S."/>
            <person name="Flegel V."/>
            <person name="Cook E.D."/>
            <person name="Fabbretti R."/>
            <person name="Stockinger H."/>
            <person name="Long L."/>
            <person name="Farmerie W.G."/>
            <person name="Oakey J."/>
            <person name="Boomsma J.J."/>
            <person name="Pamilo P."/>
            <person name="Yi S.V."/>
            <person name="Heinze J."/>
            <person name="Goodisman M.A."/>
            <person name="Farinelli L."/>
            <person name="Harshman K."/>
            <person name="Hulo N."/>
            <person name="Cerutti L."/>
            <person name="Xenarios I."/>
            <person name="Shoemaker D."/>
            <person name="Keller L."/>
        </authorList>
    </citation>
    <scope>NUCLEOTIDE SEQUENCE [LARGE SCALE GENOMIC DNA]</scope>
</reference>
<gene>
    <name evidence="1" type="ORF">SINV_11112</name>
</gene>
<protein>
    <submittedName>
        <fullName evidence="1">Uncharacterized protein</fullName>
    </submittedName>
</protein>
<feature type="non-terminal residue" evidence="1">
    <location>
        <position position="115"/>
    </location>
</feature>
<accession>E9IXB5</accession>
<dbReference type="AlphaFoldDB" id="E9IXB5"/>
<dbReference type="HOGENOM" id="CLU_2115058_0_0_1"/>
<name>E9IXB5_SOLIN</name>
<organism>
    <name type="scientific">Solenopsis invicta</name>
    <name type="common">Red imported fire ant</name>
    <name type="synonym">Solenopsis wagneri</name>
    <dbReference type="NCBI Taxonomy" id="13686"/>
    <lineage>
        <taxon>Eukaryota</taxon>
        <taxon>Metazoa</taxon>
        <taxon>Ecdysozoa</taxon>
        <taxon>Arthropoda</taxon>
        <taxon>Hexapoda</taxon>
        <taxon>Insecta</taxon>
        <taxon>Pterygota</taxon>
        <taxon>Neoptera</taxon>
        <taxon>Endopterygota</taxon>
        <taxon>Hymenoptera</taxon>
        <taxon>Apocrita</taxon>
        <taxon>Aculeata</taxon>
        <taxon>Formicoidea</taxon>
        <taxon>Formicidae</taxon>
        <taxon>Myrmicinae</taxon>
        <taxon>Solenopsis</taxon>
    </lineage>
</organism>
<feature type="non-terminal residue" evidence="1">
    <location>
        <position position="1"/>
    </location>
</feature>
<dbReference type="EMBL" id="GL766724">
    <property type="protein sequence ID" value="EFZ14790.1"/>
    <property type="molecule type" value="Genomic_DNA"/>
</dbReference>
<proteinExistence type="predicted"/>
<evidence type="ECO:0000313" key="1">
    <source>
        <dbReference type="EMBL" id="EFZ14790.1"/>
    </source>
</evidence>